<dbReference type="PANTHER" id="PTHR37984:SF7">
    <property type="entry name" value="INTEGRASE CATALYTIC DOMAIN-CONTAINING PROTEIN"/>
    <property type="match status" value="1"/>
</dbReference>
<dbReference type="InterPro" id="IPR043502">
    <property type="entry name" value="DNA/RNA_pol_sf"/>
</dbReference>
<dbReference type="AlphaFoldDB" id="A0A7D9L0K3"/>
<evidence type="ECO:0000313" key="1">
    <source>
        <dbReference type="EMBL" id="CAB4023054.1"/>
    </source>
</evidence>
<accession>A0A7D9L0K3</accession>
<gene>
    <name evidence="1" type="ORF">PACLA_8A065769</name>
</gene>
<evidence type="ECO:0000313" key="2">
    <source>
        <dbReference type="Proteomes" id="UP001152795"/>
    </source>
</evidence>
<comment type="caution">
    <text evidence="1">The sequence shown here is derived from an EMBL/GenBank/DDBJ whole genome shotgun (WGS) entry which is preliminary data.</text>
</comment>
<dbReference type="InterPro" id="IPR050951">
    <property type="entry name" value="Retrovirus_Pol_polyprotein"/>
</dbReference>
<proteinExistence type="predicted"/>
<dbReference type="Gene3D" id="3.10.10.10">
    <property type="entry name" value="HIV Type 1 Reverse Transcriptase, subunit A, domain 1"/>
    <property type="match status" value="1"/>
</dbReference>
<dbReference type="SUPFAM" id="SSF56672">
    <property type="entry name" value="DNA/RNA polymerases"/>
    <property type="match status" value="1"/>
</dbReference>
<keyword evidence="2" id="KW-1185">Reference proteome</keyword>
<dbReference type="OrthoDB" id="5986544at2759"/>
<feature type="non-terminal residue" evidence="1">
    <location>
        <position position="251"/>
    </location>
</feature>
<name>A0A7D9L0K3_PARCT</name>
<dbReference type="EMBL" id="CACRXK020012292">
    <property type="protein sequence ID" value="CAB4023054.1"/>
    <property type="molecule type" value="Genomic_DNA"/>
</dbReference>
<dbReference type="PANTHER" id="PTHR37984">
    <property type="entry name" value="PROTEIN CBG26694"/>
    <property type="match status" value="1"/>
</dbReference>
<protein>
    <submittedName>
        <fullName evidence="1">Uncharacterized protein</fullName>
    </submittedName>
</protein>
<sequence length="251" mass="28347">LDGSGSEQATARKKLETDEMIRDRIVFGTSSEREMKRSKQKSVKFKLDTESQYSIRIVKARKKPQRGSVLYVSHVFKSSLRQITLTSLLRIAKVLPLKCMHQKGIRPCIDMGLTNLQHKPSTRESILEQYKDIFDGIGLFEGKCSIQTDPTVPPVVHPPRRVPVALKGRLKEELERMESLGITKKVTEPTAWVSSLVIIQKPDSGKLRICLDPGDLNVAILRPHYTSRTLEEILPELVNAKFFTKLDAKSG</sequence>
<dbReference type="Proteomes" id="UP001152795">
    <property type="component" value="Unassembled WGS sequence"/>
</dbReference>
<dbReference type="Gene3D" id="3.30.70.270">
    <property type="match status" value="1"/>
</dbReference>
<reference evidence="1" key="1">
    <citation type="submission" date="2020-04" db="EMBL/GenBank/DDBJ databases">
        <authorList>
            <person name="Alioto T."/>
            <person name="Alioto T."/>
            <person name="Gomez Garrido J."/>
        </authorList>
    </citation>
    <scope>NUCLEOTIDE SEQUENCE</scope>
    <source>
        <strain evidence="1">A484AB</strain>
    </source>
</reference>
<organism evidence="1 2">
    <name type="scientific">Paramuricea clavata</name>
    <name type="common">Red gorgonian</name>
    <name type="synonym">Violescent sea-whip</name>
    <dbReference type="NCBI Taxonomy" id="317549"/>
    <lineage>
        <taxon>Eukaryota</taxon>
        <taxon>Metazoa</taxon>
        <taxon>Cnidaria</taxon>
        <taxon>Anthozoa</taxon>
        <taxon>Octocorallia</taxon>
        <taxon>Malacalcyonacea</taxon>
        <taxon>Plexauridae</taxon>
        <taxon>Paramuricea</taxon>
    </lineage>
</organism>
<dbReference type="InterPro" id="IPR043128">
    <property type="entry name" value="Rev_trsase/Diguanyl_cyclase"/>
</dbReference>